<evidence type="ECO:0000256" key="3">
    <source>
        <dbReference type="ARBA" id="ARBA00022448"/>
    </source>
</evidence>
<dbReference type="GO" id="GO:0000428">
    <property type="term" value="C:DNA-directed RNA polymerase complex"/>
    <property type="evidence" value="ECO:0007669"/>
    <property type="project" value="UniProtKB-KW"/>
</dbReference>
<evidence type="ECO:0000256" key="2">
    <source>
        <dbReference type="ARBA" id="ARBA00008274"/>
    </source>
</evidence>
<dbReference type="GO" id="GO:0006605">
    <property type="term" value="P:protein targeting"/>
    <property type="evidence" value="ECO:0007669"/>
    <property type="project" value="InterPro"/>
</dbReference>
<dbReference type="Proteomes" id="UP000242167">
    <property type="component" value="Nucleomorph 2"/>
</dbReference>
<evidence type="ECO:0000256" key="8">
    <source>
        <dbReference type="ARBA" id="ARBA00023136"/>
    </source>
</evidence>
<feature type="transmembrane region" description="Helical" evidence="9">
    <location>
        <begin position="114"/>
        <end position="138"/>
    </location>
</feature>
<evidence type="ECO:0000313" key="10">
    <source>
        <dbReference type="EMBL" id="CAC26993.1"/>
    </source>
</evidence>
<keyword evidence="7" id="KW-0811">Translocation</keyword>
<keyword evidence="6 9" id="KW-1133">Transmembrane helix</keyword>
<dbReference type="GO" id="GO:0008320">
    <property type="term" value="F:protein transmembrane transporter activity"/>
    <property type="evidence" value="ECO:0007669"/>
    <property type="project" value="InterPro"/>
</dbReference>
<dbReference type="RefSeq" id="XP_001713209.1">
    <property type="nucleotide sequence ID" value="XM_001713157.1"/>
</dbReference>
<comment type="similarity">
    <text evidence="2">Belongs to the SecE/SEC61-gamma family.</text>
</comment>
<comment type="subcellular location">
    <subcellularLocation>
        <location evidence="1">Membrane</location>
    </subcellularLocation>
</comment>
<evidence type="ECO:0000256" key="6">
    <source>
        <dbReference type="ARBA" id="ARBA00022989"/>
    </source>
</evidence>
<evidence type="ECO:0000256" key="7">
    <source>
        <dbReference type="ARBA" id="ARBA00023010"/>
    </source>
</evidence>
<keyword evidence="8 9" id="KW-0472">Membrane</keyword>
<dbReference type="InterPro" id="IPR005807">
    <property type="entry name" value="SecE_bac"/>
</dbReference>
<dbReference type="Gene3D" id="1.20.5.1030">
    <property type="entry name" value="Preprotein translocase secy subunit"/>
    <property type="match status" value="1"/>
</dbReference>
<dbReference type="GO" id="GO:0006886">
    <property type="term" value="P:intracellular protein transport"/>
    <property type="evidence" value="ECO:0007669"/>
    <property type="project" value="InterPro"/>
</dbReference>
<name>Q9AW77_GUITH</name>
<protein>
    <submittedName>
        <fullName evidence="10">Preprotein translocase secE subunit</fullName>
    </submittedName>
</protein>
<evidence type="ECO:0000256" key="9">
    <source>
        <dbReference type="SAM" id="Phobius"/>
    </source>
</evidence>
<evidence type="ECO:0000256" key="5">
    <source>
        <dbReference type="ARBA" id="ARBA00022927"/>
    </source>
</evidence>
<reference evidence="10 11" key="1">
    <citation type="journal article" date="2001" name="Nature">
        <title>The highly reduced genome of an enslaved algal nucleus.</title>
        <authorList>
            <person name="Douglas S."/>
            <person name="Zauner S."/>
            <person name="Fraunholz M."/>
            <person name="Beaton M."/>
            <person name="Penny S."/>
            <person name="Deng L."/>
            <person name="Wu X."/>
            <person name="Reith M."/>
            <person name="Cavalier-Smith T."/>
            <person name="Maier U."/>
        </authorList>
    </citation>
    <scope>NUCLEOTIDE SEQUENCE [LARGE SCALE GENOMIC DNA]</scope>
</reference>
<dbReference type="InterPro" id="IPR038379">
    <property type="entry name" value="SecE_sf"/>
</dbReference>
<keyword evidence="4 9" id="KW-0812">Transmembrane</keyword>
<accession>Q9AW77</accession>
<dbReference type="GO" id="GO:0016020">
    <property type="term" value="C:membrane"/>
    <property type="evidence" value="ECO:0007669"/>
    <property type="project" value="UniProtKB-SubCell"/>
</dbReference>
<dbReference type="InterPro" id="IPR001901">
    <property type="entry name" value="Translocase_SecE/Sec61-g"/>
</dbReference>
<proteinExistence type="inferred from homology"/>
<dbReference type="GeneID" id="857521"/>
<evidence type="ECO:0000256" key="4">
    <source>
        <dbReference type="ARBA" id="ARBA00022692"/>
    </source>
</evidence>
<keyword evidence="3" id="KW-0813">Transport</keyword>
<dbReference type="NCBIfam" id="TIGR00964">
    <property type="entry name" value="secE_bact"/>
    <property type="match status" value="1"/>
</dbReference>
<evidence type="ECO:0000256" key="1">
    <source>
        <dbReference type="ARBA" id="ARBA00004370"/>
    </source>
</evidence>
<keyword evidence="5" id="KW-0653">Protein transport</keyword>
<dbReference type="EMBL" id="AJ010592">
    <property type="protein sequence ID" value="CAC26993.1"/>
    <property type="molecule type" value="Genomic_DNA"/>
</dbReference>
<dbReference type="GO" id="GO:0009306">
    <property type="term" value="P:protein secretion"/>
    <property type="evidence" value="ECO:0007669"/>
    <property type="project" value="InterPro"/>
</dbReference>
<evidence type="ECO:0000313" key="11">
    <source>
        <dbReference type="Proteomes" id="UP000242167"/>
    </source>
</evidence>
<dbReference type="AlphaFoldDB" id="Q9AW77"/>
<sequence length="146" mass="17283">MPSNDFLNLFMAFDSIKFICKRTGNCVKIMIYNYLISIKNSTSLSDKKFVSLSKKKIVFDLYHHKKNTNRNVKEEYDSDNKIDDNFNLLTFITEISYEIKNIEWPSFERLFRQFVVVIISLVFSGFFIYSVDGIFGYLSRTLFENN</sequence>
<organism evidence="10 11">
    <name type="scientific">Guillardia theta</name>
    <name type="common">Cryptophyte</name>
    <name type="synonym">Cryptomonas phi</name>
    <dbReference type="NCBI Taxonomy" id="55529"/>
    <lineage>
        <taxon>Eukaryota</taxon>
        <taxon>Cryptophyceae</taxon>
        <taxon>Pyrenomonadales</taxon>
        <taxon>Geminigeraceae</taxon>
        <taxon>Guillardia</taxon>
    </lineage>
</organism>
<dbReference type="PIR" id="H90105">
    <property type="entry name" value="H90105"/>
</dbReference>
<gene>
    <name evidence="10" type="primary">secE</name>
</gene>
<dbReference type="Pfam" id="PF00584">
    <property type="entry name" value="SecE"/>
    <property type="match status" value="1"/>
</dbReference>